<feature type="region of interest" description="Disordered" evidence="1">
    <location>
        <begin position="22"/>
        <end position="140"/>
    </location>
</feature>
<dbReference type="EMBL" id="KZ819668">
    <property type="protein sequence ID" value="PWN27368.1"/>
    <property type="molecule type" value="Genomic_DNA"/>
</dbReference>
<organism evidence="2 3">
    <name type="scientific">Jaminaea rosea</name>
    <dbReference type="NCBI Taxonomy" id="1569628"/>
    <lineage>
        <taxon>Eukaryota</taxon>
        <taxon>Fungi</taxon>
        <taxon>Dikarya</taxon>
        <taxon>Basidiomycota</taxon>
        <taxon>Ustilaginomycotina</taxon>
        <taxon>Exobasidiomycetes</taxon>
        <taxon>Microstromatales</taxon>
        <taxon>Microstromatales incertae sedis</taxon>
        <taxon>Jaminaea</taxon>
    </lineage>
</organism>
<accession>A0A316URG1</accession>
<dbReference type="RefSeq" id="XP_025361980.1">
    <property type="nucleotide sequence ID" value="XM_025503738.1"/>
</dbReference>
<keyword evidence="3" id="KW-1185">Reference proteome</keyword>
<name>A0A316URG1_9BASI</name>
<proteinExistence type="predicted"/>
<feature type="compositionally biased region" description="Polar residues" evidence="1">
    <location>
        <begin position="127"/>
        <end position="140"/>
    </location>
</feature>
<evidence type="ECO:0000313" key="2">
    <source>
        <dbReference type="EMBL" id="PWN27368.1"/>
    </source>
</evidence>
<feature type="compositionally biased region" description="Basic and acidic residues" evidence="1">
    <location>
        <begin position="34"/>
        <end position="55"/>
    </location>
</feature>
<dbReference type="GeneID" id="37025561"/>
<protein>
    <submittedName>
        <fullName evidence="2">Uncharacterized protein</fullName>
    </submittedName>
</protein>
<evidence type="ECO:0000313" key="3">
    <source>
        <dbReference type="Proteomes" id="UP000245884"/>
    </source>
</evidence>
<feature type="compositionally biased region" description="Low complexity" evidence="1">
    <location>
        <begin position="106"/>
        <end position="126"/>
    </location>
</feature>
<dbReference type="Proteomes" id="UP000245884">
    <property type="component" value="Unassembled WGS sequence"/>
</dbReference>
<feature type="region of interest" description="Disordered" evidence="1">
    <location>
        <begin position="158"/>
        <end position="190"/>
    </location>
</feature>
<sequence length="190" mass="20420">MFCFKGGYVHLLAFTLTRHIQDNTMTPDTPNKAPLDKGQRARSESAGADEWRPDGQEAAAGNQDSDDLAEEDSEDSGKEYGSPKKSKKRTARATSAPKTPKRGKVGSSLQSSPRSSSRAPSSGWSQGNSSIPTSYFSSPRSLTFAGHRRRRAPGSLYGVLSAGDAEHPYHLPGAGTRGKVQRTGQHEDES</sequence>
<feature type="compositionally biased region" description="Acidic residues" evidence="1">
    <location>
        <begin position="64"/>
        <end position="74"/>
    </location>
</feature>
<evidence type="ECO:0000256" key="1">
    <source>
        <dbReference type="SAM" id="MobiDB-lite"/>
    </source>
</evidence>
<dbReference type="AlphaFoldDB" id="A0A316URG1"/>
<gene>
    <name evidence="2" type="ORF">BDZ90DRAFT_176636</name>
</gene>
<reference evidence="2 3" key="1">
    <citation type="journal article" date="2018" name="Mol. Biol. Evol.">
        <title>Broad Genomic Sampling Reveals a Smut Pathogenic Ancestry of the Fungal Clade Ustilaginomycotina.</title>
        <authorList>
            <person name="Kijpornyongpan T."/>
            <person name="Mondo S.J."/>
            <person name="Barry K."/>
            <person name="Sandor L."/>
            <person name="Lee J."/>
            <person name="Lipzen A."/>
            <person name="Pangilinan J."/>
            <person name="LaButti K."/>
            <person name="Hainaut M."/>
            <person name="Henrissat B."/>
            <person name="Grigoriev I.V."/>
            <person name="Spatafora J.W."/>
            <person name="Aime M.C."/>
        </authorList>
    </citation>
    <scope>NUCLEOTIDE SEQUENCE [LARGE SCALE GENOMIC DNA]</scope>
    <source>
        <strain evidence="2 3">MCA 5214</strain>
    </source>
</reference>